<evidence type="ECO:0000313" key="4">
    <source>
        <dbReference type="WBParaSite" id="Minc3s00487g13169"/>
    </source>
</evidence>
<protein>
    <submittedName>
        <fullName evidence="4">Uncharacterized protein</fullName>
    </submittedName>
</protein>
<evidence type="ECO:0000313" key="3">
    <source>
        <dbReference type="Proteomes" id="UP000887563"/>
    </source>
</evidence>
<keyword evidence="2" id="KW-1133">Transmembrane helix</keyword>
<keyword evidence="2" id="KW-0812">Transmembrane</keyword>
<keyword evidence="3" id="KW-1185">Reference proteome</keyword>
<dbReference type="WBParaSite" id="Minc3s00487g13169">
    <property type="protein sequence ID" value="Minc3s00487g13169"/>
    <property type="gene ID" value="Minc3s00487g13169"/>
</dbReference>
<feature type="compositionally biased region" description="Low complexity" evidence="1">
    <location>
        <begin position="34"/>
        <end position="52"/>
    </location>
</feature>
<organism evidence="3 4">
    <name type="scientific">Meloidogyne incognita</name>
    <name type="common">Southern root-knot nematode worm</name>
    <name type="synonym">Oxyuris incognita</name>
    <dbReference type="NCBI Taxonomy" id="6306"/>
    <lineage>
        <taxon>Eukaryota</taxon>
        <taxon>Metazoa</taxon>
        <taxon>Ecdysozoa</taxon>
        <taxon>Nematoda</taxon>
        <taxon>Chromadorea</taxon>
        <taxon>Rhabditida</taxon>
        <taxon>Tylenchina</taxon>
        <taxon>Tylenchomorpha</taxon>
        <taxon>Tylenchoidea</taxon>
        <taxon>Meloidogynidae</taxon>
        <taxon>Meloidogyninae</taxon>
        <taxon>Meloidogyne</taxon>
        <taxon>Meloidogyne incognita group</taxon>
    </lineage>
</organism>
<feature type="compositionally biased region" description="Low complexity" evidence="1">
    <location>
        <begin position="103"/>
        <end position="130"/>
    </location>
</feature>
<evidence type="ECO:0000256" key="1">
    <source>
        <dbReference type="SAM" id="MobiDB-lite"/>
    </source>
</evidence>
<proteinExistence type="predicted"/>
<evidence type="ECO:0000256" key="2">
    <source>
        <dbReference type="SAM" id="Phobius"/>
    </source>
</evidence>
<feature type="compositionally biased region" description="Basic residues" evidence="1">
    <location>
        <begin position="66"/>
        <end position="78"/>
    </location>
</feature>
<dbReference type="Proteomes" id="UP000887563">
    <property type="component" value="Unplaced"/>
</dbReference>
<dbReference type="AlphaFoldDB" id="A0A914LFS2"/>
<feature type="transmembrane region" description="Helical" evidence="2">
    <location>
        <begin position="212"/>
        <end position="231"/>
    </location>
</feature>
<accession>A0A914LFS2</accession>
<feature type="region of interest" description="Disordered" evidence="1">
    <location>
        <begin position="1"/>
        <end position="134"/>
    </location>
</feature>
<keyword evidence="2" id="KW-0472">Membrane</keyword>
<sequence>MPSARSTSRGRPVKRSSRSTSASRKAKPTIQKFSPPTQQQKKKLSSPPSSSLRKSKSPQKSIPKEKARKTRSTSRTRKVNTAPPAVSANKKKEKTFSRPSPPQQSYSSSTTIKTTTLTATRGAARPATASPLPFALRGSISPPLLRSRTAAALANNNQRGITHSPQARKTLKRRVTYYEQLKNSAVCRQLGKFGNCIKKSTFSIFNKAKANWRLLFILFFLLLLIGIFYKFNNQLIQLNKQFVEFVQEQYEQQRHIFG</sequence>
<reference evidence="4" key="1">
    <citation type="submission" date="2022-11" db="UniProtKB">
        <authorList>
            <consortium name="WormBaseParasite"/>
        </authorList>
    </citation>
    <scope>IDENTIFICATION</scope>
</reference>
<name>A0A914LFS2_MELIC</name>